<dbReference type="GO" id="GO:0016787">
    <property type="term" value="F:hydrolase activity"/>
    <property type="evidence" value="ECO:0007669"/>
    <property type="project" value="UniProtKB-KW"/>
</dbReference>
<evidence type="ECO:0000313" key="2">
    <source>
        <dbReference type="Proteomes" id="UP001302949"/>
    </source>
</evidence>
<reference evidence="1 2" key="1">
    <citation type="submission" date="2023-12" db="EMBL/GenBank/DDBJ databases">
        <title>Novel species of the genus Arcicella isolated from rivers.</title>
        <authorList>
            <person name="Lu H."/>
        </authorList>
    </citation>
    <scope>NUCLEOTIDE SEQUENCE [LARGE SCALE GENOMIC DNA]</scope>
    <source>
        <strain evidence="1 2">KCTC 23307</strain>
    </source>
</reference>
<dbReference type="Proteomes" id="UP001302949">
    <property type="component" value="Unassembled WGS sequence"/>
</dbReference>
<dbReference type="PANTHER" id="PTHR48098">
    <property type="entry name" value="ENTEROCHELIN ESTERASE-RELATED"/>
    <property type="match status" value="1"/>
</dbReference>
<dbReference type="InterPro" id="IPR050583">
    <property type="entry name" value="Mycobacterial_A85_antigen"/>
</dbReference>
<keyword evidence="1" id="KW-0378">Hydrolase</keyword>
<sequence>MKHFLSIVLIALSLSIEAHRLPKVVSGSIKRLSNFNSKYVSPRNIDIWIPDDYTPEKKYSVLYMQDGQMLFDNSSSWHQQSWNVDNIASKLQQAGRVQDFIIVGVWNDAKNHYADYFPQKPFQSLTAEQKDFVRKQLHEKGKCAESFQPNSDHYLKFLVTELKPYIDKHYAVSTDADHTFIAGSSMGGLVAMYAITQYPKVFGGAACLSTHWPGVFCLDKNPVPNAIVHYLKETLPNPDNHKIYFDHGDKTLDALYPALQAQVDACMKSKGYHAGNWRTEYFKGKDHSEKSWRERFYVPLLFLLKKQNT</sequence>
<dbReference type="Pfam" id="PF00756">
    <property type="entry name" value="Esterase"/>
    <property type="match status" value="1"/>
</dbReference>
<dbReference type="Gene3D" id="3.40.50.1820">
    <property type="entry name" value="alpha/beta hydrolase"/>
    <property type="match status" value="1"/>
</dbReference>
<comment type="caution">
    <text evidence="1">The sequence shown here is derived from an EMBL/GenBank/DDBJ whole genome shotgun (WGS) entry which is preliminary data.</text>
</comment>
<proteinExistence type="predicted"/>
<name>A0ABU5QDX3_9BACT</name>
<dbReference type="SUPFAM" id="SSF53474">
    <property type="entry name" value="alpha/beta-Hydrolases"/>
    <property type="match status" value="1"/>
</dbReference>
<organism evidence="1 2">
    <name type="scientific">Arcicella rigui</name>
    <dbReference type="NCBI Taxonomy" id="797020"/>
    <lineage>
        <taxon>Bacteria</taxon>
        <taxon>Pseudomonadati</taxon>
        <taxon>Bacteroidota</taxon>
        <taxon>Cytophagia</taxon>
        <taxon>Cytophagales</taxon>
        <taxon>Flectobacillaceae</taxon>
        <taxon>Arcicella</taxon>
    </lineage>
</organism>
<dbReference type="EMBL" id="JAYFUM010000023">
    <property type="protein sequence ID" value="MEA5141049.1"/>
    <property type="molecule type" value="Genomic_DNA"/>
</dbReference>
<accession>A0ABU5QDX3</accession>
<evidence type="ECO:0000313" key="1">
    <source>
        <dbReference type="EMBL" id="MEA5141049.1"/>
    </source>
</evidence>
<dbReference type="InterPro" id="IPR000801">
    <property type="entry name" value="Esterase-like"/>
</dbReference>
<protein>
    <submittedName>
        <fullName evidence="1">Alpha/beta hydrolase-fold protein</fullName>
    </submittedName>
</protein>
<dbReference type="InterPro" id="IPR029058">
    <property type="entry name" value="AB_hydrolase_fold"/>
</dbReference>
<keyword evidence="2" id="KW-1185">Reference proteome</keyword>
<dbReference type="PANTHER" id="PTHR48098:SF6">
    <property type="entry name" value="FERRI-BACILLIBACTIN ESTERASE BESA"/>
    <property type="match status" value="1"/>
</dbReference>
<gene>
    <name evidence="1" type="ORF">VB248_17995</name>
</gene>
<dbReference type="RefSeq" id="WP_323298205.1">
    <property type="nucleotide sequence ID" value="NZ_JAYFUM010000023.1"/>
</dbReference>